<dbReference type="InterPro" id="IPR035959">
    <property type="entry name" value="RutC-like_sf"/>
</dbReference>
<accession>A0A7M2YXR1</accession>
<evidence type="ECO:0000313" key="1">
    <source>
        <dbReference type="EMBL" id="RDI74520.1"/>
    </source>
</evidence>
<proteinExistence type="predicted"/>
<evidence type="ECO:0000313" key="2">
    <source>
        <dbReference type="Proteomes" id="UP000254134"/>
    </source>
</evidence>
<dbReference type="Pfam" id="PF01042">
    <property type="entry name" value="Ribonuc_L-PSP"/>
    <property type="match status" value="1"/>
</dbReference>
<comment type="caution">
    <text evidence="1">The sequence shown here is derived from an EMBL/GenBank/DDBJ whole genome shotgun (WGS) entry which is preliminary data.</text>
</comment>
<dbReference type="SUPFAM" id="SSF55298">
    <property type="entry name" value="YjgF-like"/>
    <property type="match status" value="1"/>
</dbReference>
<dbReference type="PANTHER" id="PTHR43857">
    <property type="entry name" value="BLR7761 PROTEIN"/>
    <property type="match status" value="1"/>
</dbReference>
<dbReference type="CDD" id="cd06154">
    <property type="entry name" value="YjgF_YER057c_UK114_like_6"/>
    <property type="match status" value="1"/>
</dbReference>
<dbReference type="Proteomes" id="UP000254134">
    <property type="component" value="Unassembled WGS sequence"/>
</dbReference>
<gene>
    <name evidence="1" type="ORF">Gocc_1409</name>
</gene>
<organism evidence="1 2">
    <name type="scientific">Gaiella occulta</name>
    <dbReference type="NCBI Taxonomy" id="1002870"/>
    <lineage>
        <taxon>Bacteria</taxon>
        <taxon>Bacillati</taxon>
        <taxon>Actinomycetota</taxon>
        <taxon>Thermoleophilia</taxon>
        <taxon>Gaiellales</taxon>
        <taxon>Gaiellaceae</taxon>
        <taxon>Gaiella</taxon>
    </lineage>
</organism>
<dbReference type="RefSeq" id="WP_114795858.1">
    <property type="nucleotide sequence ID" value="NZ_QQZY01000003.1"/>
</dbReference>
<reference evidence="2" key="2">
    <citation type="journal article" date="2019" name="MicrobiologyOpen">
        <title>High-quality draft genome sequence of Gaiella occulta isolated from a 150 meter deep mineral water borehole and comparison with the genome sequences of other deep-branching lineages of the phylum Actinobacteria.</title>
        <authorList>
            <person name="Severino R."/>
            <person name="Froufe H.J.C."/>
            <person name="Barroso C."/>
            <person name="Albuquerque L."/>
            <person name="Lobo-da-Cunha A."/>
            <person name="da Costa M.S."/>
            <person name="Egas C."/>
        </authorList>
    </citation>
    <scope>NUCLEOTIDE SEQUENCE [LARGE SCALE GENOMIC DNA]</scope>
    <source>
        <strain evidence="2">F2-233</strain>
    </source>
</reference>
<dbReference type="Gene3D" id="3.30.1330.40">
    <property type="entry name" value="RutC-like"/>
    <property type="match status" value="1"/>
</dbReference>
<keyword evidence="2" id="KW-1185">Reference proteome</keyword>
<name>A0A7M2YXR1_9ACTN</name>
<sequence>MERRLISGHSPFEPVAGFSRAVLVGSTVHVAGTAPIPPDGSPTPEGAYEQARLRLAIIAEALERAGASVEDVVRTRMFITDAEHWGEVSRAHGDVFRDIRPAATCVVTALLDPSWKVEIEAEAVIPQPGHG</sequence>
<dbReference type="OrthoDB" id="9799840at2"/>
<dbReference type="EMBL" id="QQZY01000003">
    <property type="protein sequence ID" value="RDI74520.1"/>
    <property type="molecule type" value="Genomic_DNA"/>
</dbReference>
<dbReference type="InterPro" id="IPR006175">
    <property type="entry name" value="YjgF/YER057c/UK114"/>
</dbReference>
<protein>
    <submittedName>
        <fullName evidence="1">Putative translation initiation inhibitor yjgF family</fullName>
    </submittedName>
</protein>
<reference evidence="1 2" key="1">
    <citation type="submission" date="2018-07" db="EMBL/GenBank/DDBJ databases">
        <title>High-quality-draft genome sequence of Gaiella occulta.</title>
        <authorList>
            <person name="Severino R."/>
            <person name="Froufe H.J.C."/>
            <person name="Rainey F.A."/>
            <person name="Barroso C."/>
            <person name="Albuquerque L."/>
            <person name="Lobo-Da-Cunha A."/>
            <person name="Da Costa M.S."/>
            <person name="Egas C."/>
        </authorList>
    </citation>
    <scope>NUCLEOTIDE SEQUENCE [LARGE SCALE GENOMIC DNA]</scope>
    <source>
        <strain evidence="1 2">F2-233</strain>
    </source>
</reference>
<dbReference type="AlphaFoldDB" id="A0A7M2YXR1"/>
<dbReference type="PANTHER" id="PTHR43857:SF1">
    <property type="entry name" value="YJGH FAMILY PROTEIN"/>
    <property type="match status" value="1"/>
</dbReference>